<protein>
    <submittedName>
        <fullName evidence="4">Peptidoglycan DD-metalloendopeptidase family protein</fullName>
    </submittedName>
</protein>
<dbReference type="PANTHER" id="PTHR21666">
    <property type="entry name" value="PEPTIDASE-RELATED"/>
    <property type="match status" value="1"/>
</dbReference>
<sequence length="311" mass="33967">MRKKQIWKPFTIMLVPHSGEQVRSMSVSKAVIASFAAVIFALGAGGGYFLYKFSEYRQSTNEFNSYKQQTEQIRNEYNSLAGTAEAVKQKLDTLQQLENDLRSKNGLPPVNPAQNNTDGQGGVLQSRGGLIRQHMILNKDAVFTLEQEADQRIHSAQETIATVNEKDAQKQAEERRKQEQAAHTPSIWPTGSRNITSDFGYRKDPFGGFYTLHTGLDISGSHGSTIVSTADGIVTVAGWDGGYGISVVIDHRNGILTRYGHLSAVSVKAGQAVKKGDSIGQMGSTGRSTGTHLHYEVLENGVPVSPLKYLP</sequence>
<dbReference type="PANTHER" id="PTHR21666:SF270">
    <property type="entry name" value="MUREIN HYDROLASE ACTIVATOR ENVC"/>
    <property type="match status" value="1"/>
</dbReference>
<gene>
    <name evidence="4" type="ORF">ACFO8Q_12345</name>
</gene>
<dbReference type="CDD" id="cd12797">
    <property type="entry name" value="M23_peptidase"/>
    <property type="match status" value="1"/>
</dbReference>
<feature type="transmembrane region" description="Helical" evidence="2">
    <location>
        <begin position="30"/>
        <end position="51"/>
    </location>
</feature>
<evidence type="ECO:0000313" key="5">
    <source>
        <dbReference type="Proteomes" id="UP001596002"/>
    </source>
</evidence>
<dbReference type="RefSeq" id="WP_380026062.1">
    <property type="nucleotide sequence ID" value="NZ_JBHSHC010000096.1"/>
</dbReference>
<keyword evidence="2" id="KW-1133">Transmembrane helix</keyword>
<feature type="domain" description="M23ase beta-sheet core" evidence="3">
    <location>
        <begin position="212"/>
        <end position="306"/>
    </location>
</feature>
<dbReference type="InterPro" id="IPR050570">
    <property type="entry name" value="Cell_wall_metabolism_enzyme"/>
</dbReference>
<evidence type="ECO:0000313" key="4">
    <source>
        <dbReference type="EMBL" id="MFC4768138.1"/>
    </source>
</evidence>
<dbReference type="EMBL" id="JBHSHC010000096">
    <property type="protein sequence ID" value="MFC4768138.1"/>
    <property type="molecule type" value="Genomic_DNA"/>
</dbReference>
<reference evidence="5" key="1">
    <citation type="journal article" date="2019" name="Int. J. Syst. Evol. Microbiol.">
        <title>The Global Catalogue of Microorganisms (GCM) 10K type strain sequencing project: providing services to taxonomists for standard genome sequencing and annotation.</title>
        <authorList>
            <consortium name="The Broad Institute Genomics Platform"/>
            <consortium name="The Broad Institute Genome Sequencing Center for Infectious Disease"/>
            <person name="Wu L."/>
            <person name="Ma J."/>
        </authorList>
    </citation>
    <scope>NUCLEOTIDE SEQUENCE [LARGE SCALE GENOMIC DNA]</scope>
    <source>
        <strain evidence="5">WYCCWR 12678</strain>
    </source>
</reference>
<dbReference type="Gene3D" id="2.70.70.10">
    <property type="entry name" value="Glucose Permease (Domain IIA)"/>
    <property type="match status" value="1"/>
</dbReference>
<evidence type="ECO:0000256" key="2">
    <source>
        <dbReference type="SAM" id="Phobius"/>
    </source>
</evidence>
<keyword evidence="2" id="KW-0812">Transmembrane</keyword>
<dbReference type="InterPro" id="IPR011055">
    <property type="entry name" value="Dup_hybrid_motif"/>
</dbReference>
<dbReference type="Proteomes" id="UP001596002">
    <property type="component" value="Unassembled WGS sequence"/>
</dbReference>
<comment type="caution">
    <text evidence="4">The sequence shown here is derived from an EMBL/GenBank/DDBJ whole genome shotgun (WGS) entry which is preliminary data.</text>
</comment>
<accession>A0ABV9Q2H4</accession>
<evidence type="ECO:0000259" key="3">
    <source>
        <dbReference type="Pfam" id="PF01551"/>
    </source>
</evidence>
<dbReference type="InterPro" id="IPR016047">
    <property type="entry name" value="M23ase_b-sheet_dom"/>
</dbReference>
<keyword evidence="2" id="KW-0472">Membrane</keyword>
<proteinExistence type="predicted"/>
<dbReference type="Pfam" id="PF01551">
    <property type="entry name" value="Peptidase_M23"/>
    <property type="match status" value="1"/>
</dbReference>
<dbReference type="SUPFAM" id="SSF51261">
    <property type="entry name" value="Duplicated hybrid motif"/>
    <property type="match status" value="1"/>
</dbReference>
<feature type="region of interest" description="Disordered" evidence="1">
    <location>
        <begin position="102"/>
        <end position="125"/>
    </location>
</feature>
<feature type="region of interest" description="Disordered" evidence="1">
    <location>
        <begin position="160"/>
        <end position="191"/>
    </location>
</feature>
<name>A0ABV9Q2H4_9BACL</name>
<organism evidence="4 5">
    <name type="scientific">Effusibacillus consociatus</name>
    <dbReference type="NCBI Taxonomy" id="1117041"/>
    <lineage>
        <taxon>Bacteria</taxon>
        <taxon>Bacillati</taxon>
        <taxon>Bacillota</taxon>
        <taxon>Bacilli</taxon>
        <taxon>Bacillales</taxon>
        <taxon>Alicyclobacillaceae</taxon>
        <taxon>Effusibacillus</taxon>
    </lineage>
</organism>
<keyword evidence="5" id="KW-1185">Reference proteome</keyword>
<feature type="compositionally biased region" description="Basic and acidic residues" evidence="1">
    <location>
        <begin position="164"/>
        <end position="180"/>
    </location>
</feature>
<evidence type="ECO:0000256" key="1">
    <source>
        <dbReference type="SAM" id="MobiDB-lite"/>
    </source>
</evidence>